<dbReference type="Pfam" id="PF03682">
    <property type="entry name" value="UPF0158"/>
    <property type="match status" value="1"/>
</dbReference>
<dbReference type="PROSITE" id="PS51186">
    <property type="entry name" value="GNAT"/>
    <property type="match status" value="1"/>
</dbReference>
<keyword evidence="2" id="KW-0012">Acyltransferase</keyword>
<dbReference type="Proteomes" id="UP001198163">
    <property type="component" value="Unassembled WGS sequence"/>
</dbReference>
<dbReference type="RefSeq" id="WP_230756646.1">
    <property type="nucleotide sequence ID" value="NZ_JAINWA010000003.1"/>
</dbReference>
<dbReference type="EC" id="2.3.1.-" evidence="2"/>
<dbReference type="GO" id="GO:0016747">
    <property type="term" value="F:acyltransferase activity, transferring groups other than amino-acyl groups"/>
    <property type="evidence" value="ECO:0007669"/>
    <property type="project" value="InterPro"/>
</dbReference>
<evidence type="ECO:0000313" key="2">
    <source>
        <dbReference type="EMBL" id="MCD1655452.1"/>
    </source>
</evidence>
<reference evidence="2" key="1">
    <citation type="submission" date="2021-08" db="EMBL/GenBank/DDBJ databases">
        <title>Comparative analyses of Brucepasteria parasyntrophica and Teretinema zuelzerae.</title>
        <authorList>
            <person name="Song Y."/>
            <person name="Brune A."/>
        </authorList>
    </citation>
    <scope>NUCLEOTIDE SEQUENCE</scope>
    <source>
        <strain evidence="2">DSM 1903</strain>
    </source>
</reference>
<dbReference type="EMBL" id="JAINWA010000003">
    <property type="protein sequence ID" value="MCD1655452.1"/>
    <property type="molecule type" value="Genomic_DNA"/>
</dbReference>
<dbReference type="InterPro" id="IPR016181">
    <property type="entry name" value="Acyl_CoA_acyltransferase"/>
</dbReference>
<dbReference type="CDD" id="cd04301">
    <property type="entry name" value="NAT_SF"/>
    <property type="match status" value="1"/>
</dbReference>
<dbReference type="Pfam" id="PF00583">
    <property type="entry name" value="Acetyltransf_1"/>
    <property type="match status" value="1"/>
</dbReference>
<accession>A0AAE3JIP5</accession>
<evidence type="ECO:0000259" key="1">
    <source>
        <dbReference type="PROSITE" id="PS51186"/>
    </source>
</evidence>
<evidence type="ECO:0000313" key="3">
    <source>
        <dbReference type="Proteomes" id="UP001198163"/>
    </source>
</evidence>
<protein>
    <submittedName>
        <fullName evidence="2">GNAT family N-acetyltransferase</fullName>
        <ecNumber evidence="2">2.3.1.-</ecNumber>
    </submittedName>
</protein>
<comment type="caution">
    <text evidence="2">The sequence shown here is derived from an EMBL/GenBank/DDBJ whole genome shotgun (WGS) entry which is preliminary data.</text>
</comment>
<dbReference type="AlphaFoldDB" id="A0AAE3JIP5"/>
<dbReference type="SUPFAM" id="SSF55729">
    <property type="entry name" value="Acyl-CoA N-acyltransferases (Nat)"/>
    <property type="match status" value="1"/>
</dbReference>
<gene>
    <name evidence="2" type="ORF">K7J14_12180</name>
</gene>
<dbReference type="Gene3D" id="3.40.630.30">
    <property type="match status" value="1"/>
</dbReference>
<feature type="domain" description="N-acetyltransferase" evidence="1">
    <location>
        <begin position="164"/>
        <end position="304"/>
    </location>
</feature>
<dbReference type="InterPro" id="IPR005361">
    <property type="entry name" value="UPF0158"/>
</dbReference>
<organism evidence="2 3">
    <name type="scientific">Teretinema zuelzerae</name>
    <dbReference type="NCBI Taxonomy" id="156"/>
    <lineage>
        <taxon>Bacteria</taxon>
        <taxon>Pseudomonadati</taxon>
        <taxon>Spirochaetota</taxon>
        <taxon>Spirochaetia</taxon>
        <taxon>Spirochaetales</taxon>
        <taxon>Treponemataceae</taxon>
        <taxon>Teretinema</taxon>
    </lineage>
</organism>
<name>A0AAE3JIP5_9SPIR</name>
<keyword evidence="2" id="KW-0808">Transferase</keyword>
<proteinExistence type="predicted"/>
<dbReference type="InterPro" id="IPR000182">
    <property type="entry name" value="GNAT_dom"/>
</dbReference>
<keyword evidence="3" id="KW-1185">Reference proteome</keyword>
<sequence>MEFDLTPEITDEIIFAMEDQTGHFLYDSAECRCVSVREESDEDDDRYFAIPVWDSVSGFRMMDRFAAQLRNPVVREELRSALSAGHGVFRNFKNILRGHPEVERLWYQFKERELRRIVFDWYNSLREYWGLERIGMEPEETADIVSQDFLFREFGPDDEGQLDILLSSVEREIAAEMPRELAESVLDVWNRIRGFQDEEDDSCVMVAENSEGEVVGSAFSHPVPEGSLLSAQLVDLSVFPEYRGLGIGKELLSRTIQYWTSRGYRWLLFSPPVYPSAFEPVLIRSGFADKGHLHVLDLSESSCH</sequence>